<dbReference type="AlphaFoldDB" id="A0AAV9KD19"/>
<dbReference type="EMBL" id="JAWPEI010000011">
    <property type="protein sequence ID" value="KAK4709992.1"/>
    <property type="molecule type" value="Genomic_DNA"/>
</dbReference>
<keyword evidence="2" id="KW-1185">Reference proteome</keyword>
<evidence type="ECO:0000313" key="2">
    <source>
        <dbReference type="Proteomes" id="UP001311915"/>
    </source>
</evidence>
<protein>
    <submittedName>
        <fullName evidence="1">Uncharacterized protein</fullName>
    </submittedName>
</protein>
<name>A0AAV9KD19_9SOLN</name>
<comment type="caution">
    <text evidence="1">The sequence shown here is derived from an EMBL/GenBank/DDBJ whole genome shotgun (WGS) entry which is preliminary data.</text>
</comment>
<dbReference type="Proteomes" id="UP001311915">
    <property type="component" value="Unassembled WGS sequence"/>
</dbReference>
<evidence type="ECO:0000313" key="1">
    <source>
        <dbReference type="EMBL" id="KAK4709992.1"/>
    </source>
</evidence>
<organism evidence="1 2">
    <name type="scientific">Solanum pinnatisectum</name>
    <name type="common">tansyleaf nightshade</name>
    <dbReference type="NCBI Taxonomy" id="50273"/>
    <lineage>
        <taxon>Eukaryota</taxon>
        <taxon>Viridiplantae</taxon>
        <taxon>Streptophyta</taxon>
        <taxon>Embryophyta</taxon>
        <taxon>Tracheophyta</taxon>
        <taxon>Spermatophyta</taxon>
        <taxon>Magnoliopsida</taxon>
        <taxon>eudicotyledons</taxon>
        <taxon>Gunneridae</taxon>
        <taxon>Pentapetalae</taxon>
        <taxon>asterids</taxon>
        <taxon>lamiids</taxon>
        <taxon>Solanales</taxon>
        <taxon>Solanaceae</taxon>
        <taxon>Solanoideae</taxon>
        <taxon>Solaneae</taxon>
        <taxon>Solanum</taxon>
    </lineage>
</organism>
<reference evidence="1 2" key="1">
    <citation type="submission" date="2023-10" db="EMBL/GenBank/DDBJ databases">
        <title>Genome-Wide Identification Analysis in wild type Solanum Pinnatisectum Reveals Some Genes Defensing Phytophthora Infestans.</title>
        <authorList>
            <person name="Sun C."/>
        </authorList>
    </citation>
    <scope>NUCLEOTIDE SEQUENCE [LARGE SCALE GENOMIC DNA]</scope>
    <source>
        <strain evidence="1">LQN</strain>
        <tissue evidence="1">Leaf</tissue>
    </source>
</reference>
<gene>
    <name evidence="1" type="ORF">R3W88_004505</name>
</gene>
<sequence>MSRHRLTTLLSNTVTPATDIPRRLLPVTFGSYLPPGFHSIPEESHNSSIEEEIQLQLVKEENRDPAMG</sequence>
<proteinExistence type="predicted"/>
<accession>A0AAV9KD19</accession>